<feature type="region of interest" description="Disordered" evidence="2">
    <location>
        <begin position="405"/>
        <end position="454"/>
    </location>
</feature>
<keyword evidence="1" id="KW-0175">Coiled coil</keyword>
<name>A0A812ULY5_9DINO</name>
<evidence type="ECO:0000256" key="2">
    <source>
        <dbReference type="SAM" id="MobiDB-lite"/>
    </source>
</evidence>
<protein>
    <submittedName>
        <fullName evidence="3">Uncharacterized protein</fullName>
    </submittedName>
</protein>
<feature type="compositionally biased region" description="Acidic residues" evidence="2">
    <location>
        <begin position="437"/>
        <end position="453"/>
    </location>
</feature>
<feature type="coiled-coil region" evidence="1">
    <location>
        <begin position="116"/>
        <end position="147"/>
    </location>
</feature>
<keyword evidence="4" id="KW-1185">Reference proteome</keyword>
<evidence type="ECO:0000256" key="1">
    <source>
        <dbReference type="SAM" id="Coils"/>
    </source>
</evidence>
<evidence type="ECO:0000313" key="3">
    <source>
        <dbReference type="EMBL" id="CAE7569502.1"/>
    </source>
</evidence>
<proteinExistence type="predicted"/>
<gene>
    <name evidence="3" type="ORF">SNEC2469_LOCUS16584</name>
</gene>
<dbReference type="Proteomes" id="UP000601435">
    <property type="component" value="Unassembled WGS sequence"/>
</dbReference>
<dbReference type="EMBL" id="CAJNJA010027057">
    <property type="protein sequence ID" value="CAE7569502.1"/>
    <property type="molecule type" value="Genomic_DNA"/>
</dbReference>
<dbReference type="AlphaFoldDB" id="A0A812ULY5"/>
<organism evidence="3 4">
    <name type="scientific">Symbiodinium necroappetens</name>
    <dbReference type="NCBI Taxonomy" id="1628268"/>
    <lineage>
        <taxon>Eukaryota</taxon>
        <taxon>Sar</taxon>
        <taxon>Alveolata</taxon>
        <taxon>Dinophyceae</taxon>
        <taxon>Suessiales</taxon>
        <taxon>Symbiodiniaceae</taxon>
        <taxon>Symbiodinium</taxon>
    </lineage>
</organism>
<feature type="compositionally biased region" description="Low complexity" evidence="2">
    <location>
        <begin position="409"/>
        <end position="436"/>
    </location>
</feature>
<accession>A0A812ULY5</accession>
<comment type="caution">
    <text evidence="3">The sequence shown here is derived from an EMBL/GenBank/DDBJ whole genome shotgun (WGS) entry which is preliminary data.</text>
</comment>
<evidence type="ECO:0000313" key="4">
    <source>
        <dbReference type="Proteomes" id="UP000601435"/>
    </source>
</evidence>
<sequence length="635" mass="69077">MPNQPAPENGRIKYLEKLIRTGRTATVNNPRDLLPQEVAKYKRELAALKLQRDQGVENRRHATAEADRVIGAMEAVAASHADELRSSAAAVVQHVDGRFDGLDARLDRVLGKPGSVEECDQQMLQLRQEKKRRAKEEREAARAAEKKRKLEEPYRVDRQEGDVEVAGVVLRGEGIAWAEGRQVDAELVIHGVRCKAVILGIPSTLQLVGLGQEQLKPLAKAPRVFALTKGGDKFVPARVVSDRAAKLLDEDDRTLSRVAAVRFQINGKPALPLLQVAEPLAAEPLAAEKKKQLPKGAPLQLHGIACRVLGPGFVQVKQVPQMLRFLRGMTPFPELKAVQVGPVQRFDAECRHLVPENAKELQLRLEDRVTTQDIAAEEPAAAEPAAEEPAAADEPAAPEDIAAEEPAADEPAAAEPAAAEPAAEQPAAAEEPAAEPAAEEPAAEEPAPEEPAAEEAGALAVLPSFAPVRVFGEMGFDVHMRGGPFARVLGDLYHAGQILEKLHFEVQLELYKDSRKKGPPQVFNVVPKMVEDRRSGKAFKVEGTVARVTQVTMLLPAPTELNGIWGYWLDGRREIVSNFDKLLKADPAPYGPDAVWTADNELVSFEGYDPSTQTVRCEDGLEVPLSQVHAIIADM</sequence>
<dbReference type="OrthoDB" id="10507162at2759"/>
<reference evidence="3" key="1">
    <citation type="submission" date="2021-02" db="EMBL/GenBank/DDBJ databases">
        <authorList>
            <person name="Dougan E. K."/>
            <person name="Rhodes N."/>
            <person name="Thang M."/>
            <person name="Chan C."/>
        </authorList>
    </citation>
    <scope>NUCLEOTIDE SEQUENCE</scope>
</reference>